<dbReference type="Proteomes" id="UP000828048">
    <property type="component" value="Chromosome 6"/>
</dbReference>
<gene>
    <name evidence="1" type="ORF">Vadar_010164</name>
</gene>
<proteinExistence type="predicted"/>
<comment type="caution">
    <text evidence="1">The sequence shown here is derived from an EMBL/GenBank/DDBJ whole genome shotgun (WGS) entry which is preliminary data.</text>
</comment>
<protein>
    <submittedName>
        <fullName evidence="1">Uncharacterized protein</fullName>
    </submittedName>
</protein>
<evidence type="ECO:0000313" key="2">
    <source>
        <dbReference type="Proteomes" id="UP000828048"/>
    </source>
</evidence>
<accession>A0ACB7X8K5</accession>
<sequence length="139" mass="15290">MATSTHQSKRQEGSRGSTAFLSFALVLMFKQCSLDVVDGAPNYTSSDQSALLAFKYLITNDSNHILAANWSTNTSFCHWFGVSRSRRGQNTGTSLDLSNMGLKGTIPPQIRNLSFLTCFNISNNHSMAIYRPSWVNCAG</sequence>
<evidence type="ECO:0000313" key="1">
    <source>
        <dbReference type="EMBL" id="KAH7837147.1"/>
    </source>
</evidence>
<organism evidence="1 2">
    <name type="scientific">Vaccinium darrowii</name>
    <dbReference type="NCBI Taxonomy" id="229202"/>
    <lineage>
        <taxon>Eukaryota</taxon>
        <taxon>Viridiplantae</taxon>
        <taxon>Streptophyta</taxon>
        <taxon>Embryophyta</taxon>
        <taxon>Tracheophyta</taxon>
        <taxon>Spermatophyta</taxon>
        <taxon>Magnoliopsida</taxon>
        <taxon>eudicotyledons</taxon>
        <taxon>Gunneridae</taxon>
        <taxon>Pentapetalae</taxon>
        <taxon>asterids</taxon>
        <taxon>Ericales</taxon>
        <taxon>Ericaceae</taxon>
        <taxon>Vaccinioideae</taxon>
        <taxon>Vaccinieae</taxon>
        <taxon>Vaccinium</taxon>
    </lineage>
</organism>
<name>A0ACB7X8K5_9ERIC</name>
<keyword evidence="2" id="KW-1185">Reference proteome</keyword>
<reference evidence="1 2" key="1">
    <citation type="journal article" date="2021" name="Hortic Res">
        <title>High-quality reference genome and annotation aids understanding of berry development for evergreen blueberry (Vaccinium darrowii).</title>
        <authorList>
            <person name="Yu J."/>
            <person name="Hulse-Kemp A.M."/>
            <person name="Babiker E."/>
            <person name="Staton M."/>
        </authorList>
    </citation>
    <scope>NUCLEOTIDE SEQUENCE [LARGE SCALE GENOMIC DNA]</scope>
    <source>
        <strain evidence="2">cv. NJ 8807/NJ 8810</strain>
        <tissue evidence="1">Young leaf</tissue>
    </source>
</reference>
<dbReference type="EMBL" id="CM037156">
    <property type="protein sequence ID" value="KAH7837147.1"/>
    <property type="molecule type" value="Genomic_DNA"/>
</dbReference>